<feature type="domain" description="Cullin N-terminal" evidence="2">
    <location>
        <begin position="10"/>
        <end position="151"/>
    </location>
</feature>
<evidence type="ECO:0000313" key="3">
    <source>
        <dbReference type="EMBL" id="KAK6991815.1"/>
    </source>
</evidence>
<comment type="similarity">
    <text evidence="1">Belongs to the cullin family.</text>
</comment>
<comment type="caution">
    <text evidence="3">The sequence shown here is derived from an EMBL/GenBank/DDBJ whole genome shotgun (WGS) entry which is preliminary data.</text>
</comment>
<evidence type="ECO:0000256" key="1">
    <source>
        <dbReference type="ARBA" id="ARBA00006019"/>
    </source>
</evidence>
<sequence length="193" mass="22187">MEQKSWKADLEPIITRMLTEGGPLTFVEYTSAYAAIYNHMTKSDGVSSVRDRQAELYARAENLFDNYTKEIGLAAPSDIEDIVPYYDSEWDRFSCGADAVDRVFTYLNRYHDSFHDSLGRLGWRTRGQDSIRNLLFQSWKENVFKPLTARIKGADNPDTAHIEHIRDLLASNKLSVKKFKEMRLGVVLPTDLE</sequence>
<gene>
    <name evidence="3" type="ORF">R3P38DRAFT_3091067</name>
</gene>
<dbReference type="Pfam" id="PF00888">
    <property type="entry name" value="Cullin"/>
    <property type="match status" value="1"/>
</dbReference>
<dbReference type="InterPro" id="IPR016159">
    <property type="entry name" value="Cullin_repeat-like_dom_sf"/>
</dbReference>
<accession>A0AAV9ZSJ0</accession>
<dbReference type="GO" id="GO:0031625">
    <property type="term" value="F:ubiquitin protein ligase binding"/>
    <property type="evidence" value="ECO:0007669"/>
    <property type="project" value="InterPro"/>
</dbReference>
<dbReference type="InterPro" id="IPR001373">
    <property type="entry name" value="Cullin_N"/>
</dbReference>
<organism evidence="3 4">
    <name type="scientific">Favolaschia claudopus</name>
    <dbReference type="NCBI Taxonomy" id="2862362"/>
    <lineage>
        <taxon>Eukaryota</taxon>
        <taxon>Fungi</taxon>
        <taxon>Dikarya</taxon>
        <taxon>Basidiomycota</taxon>
        <taxon>Agaricomycotina</taxon>
        <taxon>Agaricomycetes</taxon>
        <taxon>Agaricomycetidae</taxon>
        <taxon>Agaricales</taxon>
        <taxon>Marasmiineae</taxon>
        <taxon>Mycenaceae</taxon>
        <taxon>Favolaschia</taxon>
    </lineage>
</organism>
<name>A0AAV9ZSJ0_9AGAR</name>
<evidence type="ECO:0000313" key="4">
    <source>
        <dbReference type="Proteomes" id="UP001362999"/>
    </source>
</evidence>
<dbReference type="Proteomes" id="UP001362999">
    <property type="component" value="Unassembled WGS sequence"/>
</dbReference>
<evidence type="ECO:0000259" key="2">
    <source>
        <dbReference type="Pfam" id="PF00888"/>
    </source>
</evidence>
<dbReference type="Gene3D" id="1.20.1310.10">
    <property type="entry name" value="Cullin Repeats"/>
    <property type="match status" value="1"/>
</dbReference>
<dbReference type="EMBL" id="JAWWNJ010000115">
    <property type="protein sequence ID" value="KAK6991815.1"/>
    <property type="molecule type" value="Genomic_DNA"/>
</dbReference>
<dbReference type="SUPFAM" id="SSF74788">
    <property type="entry name" value="Cullin repeat-like"/>
    <property type="match status" value="1"/>
</dbReference>
<proteinExistence type="inferred from homology"/>
<protein>
    <recommendedName>
        <fullName evidence="2">Cullin N-terminal domain-containing protein</fullName>
    </recommendedName>
</protein>
<dbReference type="GO" id="GO:0006511">
    <property type="term" value="P:ubiquitin-dependent protein catabolic process"/>
    <property type="evidence" value="ECO:0007669"/>
    <property type="project" value="InterPro"/>
</dbReference>
<dbReference type="AlphaFoldDB" id="A0AAV9ZSJ0"/>
<reference evidence="3 4" key="1">
    <citation type="journal article" date="2024" name="J Genomics">
        <title>Draft genome sequencing and assembly of Favolaschia claudopus CIRM-BRFM 2984 isolated from oak limbs.</title>
        <authorList>
            <person name="Navarro D."/>
            <person name="Drula E."/>
            <person name="Chaduli D."/>
            <person name="Cazenave R."/>
            <person name="Ahrendt S."/>
            <person name="Wang J."/>
            <person name="Lipzen A."/>
            <person name="Daum C."/>
            <person name="Barry K."/>
            <person name="Grigoriev I.V."/>
            <person name="Favel A."/>
            <person name="Rosso M.N."/>
            <person name="Martin F."/>
        </authorList>
    </citation>
    <scope>NUCLEOTIDE SEQUENCE [LARGE SCALE GENOMIC DNA]</scope>
    <source>
        <strain evidence="3 4">CIRM-BRFM 2984</strain>
    </source>
</reference>
<keyword evidence="4" id="KW-1185">Reference proteome</keyword>